<evidence type="ECO:0000313" key="2">
    <source>
        <dbReference type="Proteomes" id="UP000300142"/>
    </source>
</evidence>
<comment type="caution">
    <text evidence="1">The sequence shown here is derived from an EMBL/GenBank/DDBJ whole genome shotgun (WGS) entry which is preliminary data.</text>
</comment>
<dbReference type="EMBL" id="BJCE01000068">
    <property type="protein sequence ID" value="GCL37241.1"/>
    <property type="molecule type" value="Genomic_DNA"/>
</dbReference>
<name>A0A480A1M9_9CYAN</name>
<gene>
    <name evidence="1" type="ORF">SR1949_23490</name>
</gene>
<proteinExistence type="predicted"/>
<accession>A0A480A1M9</accession>
<organism evidence="1 2">
    <name type="scientific">Sphaerospermopsis reniformis</name>
    <dbReference type="NCBI Taxonomy" id="531300"/>
    <lineage>
        <taxon>Bacteria</taxon>
        <taxon>Bacillati</taxon>
        <taxon>Cyanobacteriota</taxon>
        <taxon>Cyanophyceae</taxon>
        <taxon>Nostocales</taxon>
        <taxon>Aphanizomenonaceae</taxon>
        <taxon>Sphaerospermopsis</taxon>
    </lineage>
</organism>
<dbReference type="Proteomes" id="UP000300142">
    <property type="component" value="Unassembled WGS sequence"/>
</dbReference>
<evidence type="ECO:0000313" key="1">
    <source>
        <dbReference type="EMBL" id="GCL37241.1"/>
    </source>
</evidence>
<dbReference type="AlphaFoldDB" id="A0A480A1M9"/>
<protein>
    <submittedName>
        <fullName evidence="1">Uncharacterized protein</fullName>
    </submittedName>
</protein>
<reference evidence="2" key="1">
    <citation type="submission" date="2019-02" db="EMBL/GenBank/DDBJ databases">
        <title>Draft genome sequence of Sphaerospermopsis reniformis NIES-1949.</title>
        <authorList>
            <person name="Yamaguchi H."/>
            <person name="Suzuki S."/>
            <person name="Kawachi M."/>
        </authorList>
    </citation>
    <scope>NUCLEOTIDE SEQUENCE [LARGE SCALE GENOMIC DNA]</scope>
    <source>
        <strain evidence="2">NIES-1949</strain>
    </source>
</reference>
<keyword evidence="2" id="KW-1185">Reference proteome</keyword>
<sequence>MKKLGVSRGEAFGQKYWEKIDNLSSECFTCTGVRSQEWNRE</sequence>